<comment type="caution">
    <text evidence="1">The sequence shown here is derived from an EMBL/GenBank/DDBJ whole genome shotgun (WGS) entry which is preliminary data.</text>
</comment>
<accession>A0A1A2T046</accession>
<proteinExistence type="predicted"/>
<dbReference type="EMBL" id="LZJU01000158">
    <property type="protein sequence ID" value="OBH69402.1"/>
    <property type="molecule type" value="Genomic_DNA"/>
</dbReference>
<dbReference type="Proteomes" id="UP000092389">
    <property type="component" value="Unassembled WGS sequence"/>
</dbReference>
<protein>
    <submittedName>
        <fullName evidence="1">Uncharacterized protein</fullName>
    </submittedName>
</protein>
<name>A0A1A2T046_MYCNT</name>
<gene>
    <name evidence="1" type="ORF">A5683_05225</name>
</gene>
<sequence>MNKHQLTQTKRGVRLLTGHLRQQGESLDRACADQDADAAAACADPLIHVAAILLRQLRDATEGTLESALEKAAIHADPAVSDYWGYMEEFLPTFVSGRMPPQLPINSILVALTAQEVATGAATELSAIRNIHRNAVVARLRNQLKEQGDSVQLFDR</sequence>
<reference evidence="1 2" key="1">
    <citation type="submission" date="2016-06" db="EMBL/GenBank/DDBJ databases">
        <authorList>
            <person name="Kjaerup R.B."/>
            <person name="Dalgaard T.S."/>
            <person name="Juul-Madsen H.R."/>
        </authorList>
    </citation>
    <scope>NUCLEOTIDE SEQUENCE [LARGE SCALE GENOMIC DNA]</scope>
    <source>
        <strain evidence="1 2">E152</strain>
    </source>
</reference>
<dbReference type="AlphaFoldDB" id="A0A1A2T046"/>
<dbReference type="RefSeq" id="WP_067912516.1">
    <property type="nucleotide sequence ID" value="NZ_LZJP01000114.1"/>
</dbReference>
<evidence type="ECO:0000313" key="1">
    <source>
        <dbReference type="EMBL" id="OBH69402.1"/>
    </source>
</evidence>
<organism evidence="1 2">
    <name type="scientific">Mycobacterium mantenii</name>
    <dbReference type="NCBI Taxonomy" id="560555"/>
    <lineage>
        <taxon>Bacteria</taxon>
        <taxon>Bacillati</taxon>
        <taxon>Actinomycetota</taxon>
        <taxon>Actinomycetes</taxon>
        <taxon>Mycobacteriales</taxon>
        <taxon>Mycobacteriaceae</taxon>
        <taxon>Mycobacterium</taxon>
        <taxon>Mycobacterium avium complex (MAC)</taxon>
    </lineage>
</organism>
<evidence type="ECO:0000313" key="2">
    <source>
        <dbReference type="Proteomes" id="UP000092389"/>
    </source>
</evidence>